<feature type="domain" description="Carboxylesterase type B" evidence="1">
    <location>
        <begin position="10"/>
        <end position="139"/>
    </location>
</feature>
<dbReference type="AlphaFoldDB" id="A0A072P1K9"/>
<dbReference type="HOGENOM" id="CLU_1619010_0_0_1"/>
<comment type="caution">
    <text evidence="2">The sequence shown here is derived from an EMBL/GenBank/DDBJ whole genome shotgun (WGS) entry which is preliminary data.</text>
</comment>
<organism evidence="2 3">
    <name type="scientific">Exophiala aquamarina CBS 119918</name>
    <dbReference type="NCBI Taxonomy" id="1182545"/>
    <lineage>
        <taxon>Eukaryota</taxon>
        <taxon>Fungi</taxon>
        <taxon>Dikarya</taxon>
        <taxon>Ascomycota</taxon>
        <taxon>Pezizomycotina</taxon>
        <taxon>Eurotiomycetes</taxon>
        <taxon>Chaetothyriomycetidae</taxon>
        <taxon>Chaetothyriales</taxon>
        <taxon>Herpotrichiellaceae</taxon>
        <taxon>Exophiala</taxon>
    </lineage>
</organism>
<dbReference type="RefSeq" id="XP_013255748.1">
    <property type="nucleotide sequence ID" value="XM_013400294.1"/>
</dbReference>
<name>A0A072P1K9_9EURO</name>
<dbReference type="STRING" id="1182545.A0A072P1K9"/>
<dbReference type="GeneID" id="25285510"/>
<proteinExistence type="predicted"/>
<reference evidence="2 3" key="1">
    <citation type="submission" date="2013-03" db="EMBL/GenBank/DDBJ databases">
        <title>The Genome Sequence of Exophiala aquamarina CBS 119918.</title>
        <authorList>
            <consortium name="The Broad Institute Genomics Platform"/>
            <person name="Cuomo C."/>
            <person name="de Hoog S."/>
            <person name="Gorbushina A."/>
            <person name="Walker B."/>
            <person name="Young S.K."/>
            <person name="Zeng Q."/>
            <person name="Gargeya S."/>
            <person name="Fitzgerald M."/>
            <person name="Haas B."/>
            <person name="Abouelleil A."/>
            <person name="Allen A.W."/>
            <person name="Alvarado L."/>
            <person name="Arachchi H.M."/>
            <person name="Berlin A.M."/>
            <person name="Chapman S.B."/>
            <person name="Gainer-Dewar J."/>
            <person name="Goldberg J."/>
            <person name="Griggs A."/>
            <person name="Gujja S."/>
            <person name="Hansen M."/>
            <person name="Howarth C."/>
            <person name="Imamovic A."/>
            <person name="Ireland A."/>
            <person name="Larimer J."/>
            <person name="McCowan C."/>
            <person name="Murphy C."/>
            <person name="Pearson M."/>
            <person name="Poon T.W."/>
            <person name="Priest M."/>
            <person name="Roberts A."/>
            <person name="Saif S."/>
            <person name="Shea T."/>
            <person name="Sisk P."/>
            <person name="Sykes S."/>
            <person name="Wortman J."/>
            <person name="Nusbaum C."/>
            <person name="Birren B."/>
        </authorList>
    </citation>
    <scope>NUCLEOTIDE SEQUENCE [LARGE SCALE GENOMIC DNA]</scope>
    <source>
        <strain evidence="2 3">CBS 119918</strain>
    </source>
</reference>
<evidence type="ECO:0000313" key="3">
    <source>
        <dbReference type="Proteomes" id="UP000027920"/>
    </source>
</evidence>
<evidence type="ECO:0000259" key="1">
    <source>
        <dbReference type="Pfam" id="PF00135"/>
    </source>
</evidence>
<evidence type="ECO:0000313" key="2">
    <source>
        <dbReference type="EMBL" id="KEF53158.1"/>
    </source>
</evidence>
<keyword evidence="3" id="KW-1185">Reference proteome</keyword>
<dbReference type="Gene3D" id="3.40.50.1820">
    <property type="entry name" value="alpha/beta hydrolase"/>
    <property type="match status" value="1"/>
</dbReference>
<dbReference type="InterPro" id="IPR029058">
    <property type="entry name" value="AB_hydrolase_fold"/>
</dbReference>
<protein>
    <recommendedName>
        <fullName evidence="1">Carboxylesterase type B domain-containing protein</fullName>
    </recommendedName>
</protein>
<dbReference type="SUPFAM" id="SSF53474">
    <property type="entry name" value="alpha/beta-Hydrolases"/>
    <property type="match status" value="1"/>
</dbReference>
<accession>A0A072P1K9</accession>
<dbReference type="OrthoDB" id="408631at2759"/>
<gene>
    <name evidence="2" type="ORF">A1O9_10606</name>
</gene>
<sequence>MSHHTIEHPLLGTILGVQKSEEVVQFLGIQYATLKDRFSRGVLLKSLTGIRGSHSATFFDATKSGPIPLNPPNACALEQSVFVQKTIPFTQCEQSDTEGLTLNISVPTAVRNSTGLPVFTFVHGGGWVTGSIVYPQYDLAAITRLSVEAAMAQHGYLPNNGLYD</sequence>
<dbReference type="Proteomes" id="UP000027920">
    <property type="component" value="Unassembled WGS sequence"/>
</dbReference>
<dbReference type="InterPro" id="IPR002018">
    <property type="entry name" value="CarbesteraseB"/>
</dbReference>
<dbReference type="Pfam" id="PF00135">
    <property type="entry name" value="COesterase"/>
    <property type="match status" value="1"/>
</dbReference>
<dbReference type="VEuPathDB" id="FungiDB:A1O9_10606"/>
<dbReference type="EMBL" id="AMGV01000014">
    <property type="protein sequence ID" value="KEF53158.1"/>
    <property type="molecule type" value="Genomic_DNA"/>
</dbReference>